<reference evidence="3" key="3">
    <citation type="submission" date="2020-05" db="EMBL/GenBank/DDBJ databases">
        <title>Electrophorus electricus (electric eel) genome, fEleEle1, primary haplotype.</title>
        <authorList>
            <person name="Myers G."/>
            <person name="Meyer A."/>
            <person name="Fedrigo O."/>
            <person name="Formenti G."/>
            <person name="Rhie A."/>
            <person name="Tracey A."/>
            <person name="Sims Y."/>
            <person name="Jarvis E.D."/>
        </authorList>
    </citation>
    <scope>NUCLEOTIDE SEQUENCE [LARGE SCALE GENOMIC DNA]</scope>
</reference>
<reference evidence="4" key="1">
    <citation type="journal article" date="2014" name="Science">
        <title>Nonhuman genetics. Genomic basis for the convergent evolution of electric organs.</title>
        <authorList>
            <person name="Gallant J.R."/>
            <person name="Traeger L.L."/>
            <person name="Volkening J.D."/>
            <person name="Moffett H."/>
            <person name="Chen P.H."/>
            <person name="Novina C.D."/>
            <person name="Phillips G.N.Jr."/>
            <person name="Anand R."/>
            <person name="Wells G.B."/>
            <person name="Pinch M."/>
            <person name="Guth R."/>
            <person name="Unguez G.A."/>
            <person name="Albert J.S."/>
            <person name="Zakon H.H."/>
            <person name="Samanta M.P."/>
            <person name="Sussman M.R."/>
        </authorList>
    </citation>
    <scope>NUCLEOTIDE SEQUENCE [LARGE SCALE GENOMIC DNA]</scope>
</reference>
<reference evidence="3" key="5">
    <citation type="submission" date="2025-09" db="UniProtKB">
        <authorList>
            <consortium name="Ensembl"/>
        </authorList>
    </citation>
    <scope>IDENTIFICATION</scope>
</reference>
<accession>A0A4W4EMJ6</accession>
<dbReference type="SUPFAM" id="SSF57535">
    <property type="entry name" value="Complement control module/SCR domain"/>
    <property type="match status" value="1"/>
</dbReference>
<name>A0A4W4EMJ6_ELEEL</name>
<evidence type="ECO:0000313" key="4">
    <source>
        <dbReference type="Proteomes" id="UP000314983"/>
    </source>
</evidence>
<proteinExistence type="predicted"/>
<dbReference type="AlphaFoldDB" id="A0A4W4EMJ6"/>
<evidence type="ECO:0000313" key="3">
    <source>
        <dbReference type="Ensembl" id="ENSEEEP00000012664.2"/>
    </source>
</evidence>
<keyword evidence="1" id="KW-1015">Disulfide bond</keyword>
<dbReference type="Gene3D" id="2.20.28.230">
    <property type="match status" value="1"/>
</dbReference>
<evidence type="ECO:0008006" key="5">
    <source>
        <dbReference type="Google" id="ProtNLM"/>
    </source>
</evidence>
<sequence length="87" mass="9880">MLILFCCASFLSETCNAPVQVANTEPVGNSSYTLQSTFRMMCIKDYVRKAGTSNLFRCTTDEHTKNCSWKNYPALECIRKLSISYFS</sequence>
<dbReference type="PANTHER" id="PTHR15060">
    <property type="entry name" value="INTERLEUKIN-15 RECEPTOR SUBUNIT ALPHA"/>
    <property type="match status" value="1"/>
</dbReference>
<dbReference type="InterPro" id="IPR042372">
    <property type="entry name" value="IL15RA"/>
</dbReference>
<dbReference type="Ensembl" id="ENSEEET00000012811.2">
    <property type="protein sequence ID" value="ENSEEEP00000012664.2"/>
    <property type="gene ID" value="ENSEEEG00000006357.2"/>
</dbReference>
<keyword evidence="2" id="KW-0732">Signal</keyword>
<protein>
    <recommendedName>
        <fullName evidence="5">Sushi domain-containing protein</fullName>
    </recommendedName>
</protein>
<dbReference type="PANTHER" id="PTHR15060:SF0">
    <property type="entry name" value="INTERLEUKIN-15 RECEPTOR SUBUNIT ALPHA"/>
    <property type="match status" value="1"/>
</dbReference>
<dbReference type="Proteomes" id="UP000314983">
    <property type="component" value="Chromosome 7"/>
</dbReference>
<evidence type="ECO:0000256" key="2">
    <source>
        <dbReference type="SAM" id="SignalP"/>
    </source>
</evidence>
<reference evidence="3" key="4">
    <citation type="submission" date="2025-08" db="UniProtKB">
        <authorList>
            <consortium name="Ensembl"/>
        </authorList>
    </citation>
    <scope>IDENTIFICATION</scope>
</reference>
<feature type="signal peptide" evidence="2">
    <location>
        <begin position="1"/>
        <end position="16"/>
    </location>
</feature>
<keyword evidence="4" id="KW-1185">Reference proteome</keyword>
<dbReference type="GO" id="GO:0042010">
    <property type="term" value="F:interleukin-15 receptor activity"/>
    <property type="evidence" value="ECO:0007669"/>
    <property type="project" value="InterPro"/>
</dbReference>
<dbReference type="InterPro" id="IPR035976">
    <property type="entry name" value="Sushi/SCR/CCP_sf"/>
</dbReference>
<dbReference type="OMA" id="ASWHSEL"/>
<reference evidence="4" key="2">
    <citation type="journal article" date="2017" name="Sci. Adv.">
        <title>A tail of two voltages: Proteomic comparison of the three electric organs of the electric eel.</title>
        <authorList>
            <person name="Traeger L.L."/>
            <person name="Sabat G."/>
            <person name="Barrett-Wilt G.A."/>
            <person name="Wells G.B."/>
            <person name="Sussman M.R."/>
        </authorList>
    </citation>
    <scope>NUCLEOTIDE SEQUENCE [LARGE SCALE GENOMIC DNA]</scope>
</reference>
<dbReference type="STRING" id="8005.ENSEEEP00000012664"/>
<organism evidence="3 4">
    <name type="scientific">Electrophorus electricus</name>
    <name type="common">Electric eel</name>
    <name type="synonym">Gymnotus electricus</name>
    <dbReference type="NCBI Taxonomy" id="8005"/>
    <lineage>
        <taxon>Eukaryota</taxon>
        <taxon>Metazoa</taxon>
        <taxon>Chordata</taxon>
        <taxon>Craniata</taxon>
        <taxon>Vertebrata</taxon>
        <taxon>Euteleostomi</taxon>
        <taxon>Actinopterygii</taxon>
        <taxon>Neopterygii</taxon>
        <taxon>Teleostei</taxon>
        <taxon>Ostariophysi</taxon>
        <taxon>Gymnotiformes</taxon>
        <taxon>Gymnotoidei</taxon>
        <taxon>Gymnotidae</taxon>
        <taxon>Electrophorus</taxon>
    </lineage>
</organism>
<feature type="chain" id="PRO_5044249764" description="Sushi domain-containing protein" evidence="2">
    <location>
        <begin position="17"/>
        <end position="87"/>
    </location>
</feature>
<evidence type="ECO:0000256" key="1">
    <source>
        <dbReference type="ARBA" id="ARBA00023157"/>
    </source>
</evidence>